<name>A0AAD3AX02_MICAE</name>
<dbReference type="EMBL" id="BJCK01000004">
    <property type="protein sequence ID" value="GCL57405.1"/>
    <property type="molecule type" value="Genomic_DNA"/>
</dbReference>
<reference evidence="1 2" key="1">
    <citation type="submission" date="2019-02" db="EMBL/GenBank/DDBJ databases">
        <title>Draft genome sequence of Arthrospira platensis NIES-3807.</title>
        <authorList>
            <person name="Yamaguchi H."/>
            <person name="Suzuki S."/>
            <person name="Kawachi M."/>
        </authorList>
    </citation>
    <scope>NUCLEOTIDE SEQUENCE [LARGE SCALE GENOMIC DNA]</scope>
    <source>
        <strain evidence="1 2">NIES-3807</strain>
    </source>
</reference>
<accession>A0AAD3AX02</accession>
<gene>
    <name evidence="1" type="ORF">NIES3807_05600</name>
</gene>
<dbReference type="AlphaFoldDB" id="A0AAD3AX02"/>
<comment type="caution">
    <text evidence="1">The sequence shown here is derived from an EMBL/GenBank/DDBJ whole genome shotgun (WGS) entry which is preliminary data.</text>
</comment>
<dbReference type="Proteomes" id="UP000441080">
    <property type="component" value="Unassembled WGS sequence"/>
</dbReference>
<evidence type="ECO:0000313" key="2">
    <source>
        <dbReference type="Proteomes" id="UP000441080"/>
    </source>
</evidence>
<sequence>MMPLVTEYLSSYSFDPKNEVCSCLHSSPKSVRRFGLRRETDLAERPKSQGRSLNFGSRKRKLYTSSFKINATLRRCVFSYYLVLECLTNRSNYSKSIATYFEYQFLTTVSKPPSWLGFLPVFAALAAEFVADF</sequence>
<proteinExistence type="predicted"/>
<protein>
    <submittedName>
        <fullName evidence="1">Uncharacterized protein</fullName>
    </submittedName>
</protein>
<evidence type="ECO:0000313" key="1">
    <source>
        <dbReference type="EMBL" id="GCL57405.1"/>
    </source>
</evidence>
<organism evidence="1 2">
    <name type="scientific">Microcystis aeruginosa NIES-3807</name>
    <dbReference type="NCBI Taxonomy" id="2517785"/>
    <lineage>
        <taxon>Bacteria</taxon>
        <taxon>Bacillati</taxon>
        <taxon>Cyanobacteriota</taxon>
        <taxon>Cyanophyceae</taxon>
        <taxon>Oscillatoriophycideae</taxon>
        <taxon>Chroococcales</taxon>
        <taxon>Microcystaceae</taxon>
        <taxon>Microcystis</taxon>
    </lineage>
</organism>